<keyword evidence="2" id="KW-0067">ATP-binding</keyword>
<dbReference type="PANTHER" id="PTHR43637">
    <property type="entry name" value="UPF0273 PROTEIN TM_0370"/>
    <property type="match status" value="1"/>
</dbReference>
<comment type="caution">
    <text evidence="3">The sequence shown here is derived from an EMBL/GenBank/DDBJ whole genome shotgun (WGS) entry which is preliminary data.</text>
</comment>
<name>A0A831LT69_9EURY</name>
<dbReference type="SUPFAM" id="SSF52540">
    <property type="entry name" value="P-loop containing nucleoside triphosphate hydrolases"/>
    <property type="match status" value="1"/>
</dbReference>
<dbReference type="GO" id="GO:0005524">
    <property type="term" value="F:ATP binding"/>
    <property type="evidence" value="ECO:0007669"/>
    <property type="project" value="UniProtKB-KW"/>
</dbReference>
<sequence length="198" mass="22419">MDFEFGFDAFPPRSVIVIAEELGGTHRPFAQNIAAAAMQRGEKVVYFTRKKRADVIALMDLYQIPHTENFKIFEGIRDRTLLPKECTGDLCILDDFAALYVGATLEEMREEMWDLVDRSRKNKGYLIILDSGILPHDVEQMIYALADGVVRLLTTAEGGKIKRFISIPKMNGIIPPEQYIPFTLNADGLLVDTRERHG</sequence>
<gene>
    <name evidence="3" type="ORF">ENN52_08585</name>
</gene>
<evidence type="ECO:0000256" key="2">
    <source>
        <dbReference type="ARBA" id="ARBA00022840"/>
    </source>
</evidence>
<dbReference type="Gene3D" id="3.40.50.300">
    <property type="entry name" value="P-loop containing nucleotide triphosphate hydrolases"/>
    <property type="match status" value="1"/>
</dbReference>
<protein>
    <recommendedName>
        <fullName evidence="4">KaiC-like domain-containing protein</fullName>
    </recommendedName>
</protein>
<evidence type="ECO:0008006" key="4">
    <source>
        <dbReference type="Google" id="ProtNLM"/>
    </source>
</evidence>
<dbReference type="AlphaFoldDB" id="A0A831LT69"/>
<organism evidence="3">
    <name type="scientific">Methanofollis liminatans</name>
    <dbReference type="NCBI Taxonomy" id="2201"/>
    <lineage>
        <taxon>Archaea</taxon>
        <taxon>Methanobacteriati</taxon>
        <taxon>Methanobacteriota</taxon>
        <taxon>Stenosarchaea group</taxon>
        <taxon>Methanomicrobia</taxon>
        <taxon>Methanomicrobiales</taxon>
        <taxon>Methanomicrobiaceae</taxon>
        <taxon>Methanofollis</taxon>
    </lineage>
</organism>
<dbReference type="EMBL" id="DSBY01000348">
    <property type="protein sequence ID" value="HDS64151.1"/>
    <property type="molecule type" value="Genomic_DNA"/>
</dbReference>
<dbReference type="InterPro" id="IPR027417">
    <property type="entry name" value="P-loop_NTPase"/>
</dbReference>
<evidence type="ECO:0000256" key="1">
    <source>
        <dbReference type="ARBA" id="ARBA00022741"/>
    </source>
</evidence>
<proteinExistence type="predicted"/>
<dbReference type="Proteomes" id="UP000885648">
    <property type="component" value="Unassembled WGS sequence"/>
</dbReference>
<evidence type="ECO:0000313" key="3">
    <source>
        <dbReference type="EMBL" id="HDS64151.1"/>
    </source>
</evidence>
<reference evidence="3" key="1">
    <citation type="journal article" date="2020" name="mSystems">
        <title>Genome- and Community-Level Interaction Insights into Carbon Utilization and Element Cycling Functions of Hydrothermarchaeota in Hydrothermal Sediment.</title>
        <authorList>
            <person name="Zhou Z."/>
            <person name="Liu Y."/>
            <person name="Xu W."/>
            <person name="Pan J."/>
            <person name="Luo Z.H."/>
            <person name="Li M."/>
        </authorList>
    </citation>
    <scope>NUCLEOTIDE SEQUENCE</scope>
    <source>
        <strain evidence="3">SpSt-1183</strain>
    </source>
</reference>
<dbReference type="PANTHER" id="PTHR43637:SF2">
    <property type="entry name" value="PROTEIN GVPD 1"/>
    <property type="match status" value="1"/>
</dbReference>
<keyword evidence="1" id="KW-0547">Nucleotide-binding</keyword>
<accession>A0A831LT69</accession>